<keyword evidence="5" id="KW-1185">Reference proteome</keyword>
<dbReference type="Pfam" id="PF13115">
    <property type="entry name" value="YtkA"/>
    <property type="match status" value="1"/>
</dbReference>
<evidence type="ECO:0000256" key="2">
    <source>
        <dbReference type="SAM" id="SignalP"/>
    </source>
</evidence>
<feature type="domain" description="YtkA-like" evidence="3">
    <location>
        <begin position="34"/>
        <end position="116"/>
    </location>
</feature>
<proteinExistence type="predicted"/>
<reference evidence="4 5" key="1">
    <citation type="submission" date="2021-01" db="EMBL/GenBank/DDBJ databases">
        <title>Genomic Encyclopedia of Type Strains, Phase IV (KMG-IV): sequencing the most valuable type-strain genomes for metagenomic binning, comparative biology and taxonomic classification.</title>
        <authorList>
            <person name="Goeker M."/>
        </authorList>
    </citation>
    <scope>NUCLEOTIDE SEQUENCE [LARGE SCALE GENOMIC DNA]</scope>
    <source>
        <strain evidence="4 5">DSM 105453</strain>
    </source>
</reference>
<evidence type="ECO:0000313" key="5">
    <source>
        <dbReference type="Proteomes" id="UP000823485"/>
    </source>
</evidence>
<feature type="signal peptide" evidence="2">
    <location>
        <begin position="1"/>
        <end position="25"/>
    </location>
</feature>
<organism evidence="4 5">
    <name type="scientific">Siminovitchia thermophila</name>
    <dbReference type="NCBI Taxonomy" id="1245522"/>
    <lineage>
        <taxon>Bacteria</taxon>
        <taxon>Bacillati</taxon>
        <taxon>Bacillota</taxon>
        <taxon>Bacilli</taxon>
        <taxon>Bacillales</taxon>
        <taxon>Bacillaceae</taxon>
        <taxon>Siminovitchia</taxon>
    </lineage>
</organism>
<comment type="caution">
    <text evidence="4">The sequence shown here is derived from an EMBL/GenBank/DDBJ whole genome shotgun (WGS) entry which is preliminary data.</text>
</comment>
<evidence type="ECO:0000256" key="1">
    <source>
        <dbReference type="SAM" id="MobiDB-lite"/>
    </source>
</evidence>
<dbReference type="PROSITE" id="PS51257">
    <property type="entry name" value="PROKAR_LIPOPROTEIN"/>
    <property type="match status" value="1"/>
</dbReference>
<dbReference type="Proteomes" id="UP000823485">
    <property type="component" value="Unassembled WGS sequence"/>
</dbReference>
<gene>
    <name evidence="4" type="ORF">JOC94_000063</name>
</gene>
<dbReference type="EMBL" id="JAFBFH010000001">
    <property type="protein sequence ID" value="MBM7713097.1"/>
    <property type="molecule type" value="Genomic_DNA"/>
</dbReference>
<protein>
    <recommendedName>
        <fullName evidence="3">YtkA-like domain-containing protein</fullName>
    </recommendedName>
</protein>
<dbReference type="RefSeq" id="WP_236016918.1">
    <property type="nucleotide sequence ID" value="NZ_JAFBFH010000001.1"/>
</dbReference>
<name>A0ABS2R0D6_9BACI</name>
<dbReference type="Gene3D" id="2.60.40.10">
    <property type="entry name" value="Immunoglobulins"/>
    <property type="match status" value="1"/>
</dbReference>
<feature type="region of interest" description="Disordered" evidence="1">
    <location>
        <begin position="127"/>
        <end position="155"/>
    </location>
</feature>
<evidence type="ECO:0000259" key="3">
    <source>
        <dbReference type="Pfam" id="PF13115"/>
    </source>
</evidence>
<dbReference type="InterPro" id="IPR013783">
    <property type="entry name" value="Ig-like_fold"/>
</dbReference>
<dbReference type="InterPro" id="IPR032693">
    <property type="entry name" value="YtkA-like_dom"/>
</dbReference>
<feature type="chain" id="PRO_5045677335" description="YtkA-like domain-containing protein" evidence="2">
    <location>
        <begin position="26"/>
        <end position="155"/>
    </location>
</feature>
<accession>A0ABS2R0D6</accession>
<sequence>MNRIRSFLILAFAIGLLGACGSTQDQNNGVSDKVPEVLEVELEGPDTADVNEKVVFTALVTQGDEKVKDADEVEFEIWEEGKKEEGEKIEAKNNEDGTYEMEKAFDREGAFTVQVHVTARGMHNMPKKSITIGEGTQGKGGQDEQAESTDNGMHH</sequence>
<keyword evidence="2" id="KW-0732">Signal</keyword>
<evidence type="ECO:0000313" key="4">
    <source>
        <dbReference type="EMBL" id="MBM7713097.1"/>
    </source>
</evidence>